<sequence>MKLSRLTNGAMDFNSNYQALIHRPRVSFMISEYVWKYIYEKYLLKLRLMSEEKYNYHIFLSFNKYNPDIHKFMFNSAYNHEKCFFWPEPKFRTVNVTDKWLTISLTAECIDENIIPALYASLVYDMFCSLLIILYKKVKKEELDNLKAGLDYEYINSFPFPAPFEEQKYLTDDGVISMTHDSGKERITKLLNVKEEYLKHWGG</sequence>
<protein>
    <submittedName>
        <fullName evidence="1">Uncharacterized protein</fullName>
    </submittedName>
</protein>
<accession>A0A6H0KTH3</accession>
<dbReference type="KEGG" id="bfc:BacF7301_21925"/>
<dbReference type="Proteomes" id="UP000501780">
    <property type="component" value="Chromosome"/>
</dbReference>
<gene>
    <name evidence="1" type="ORF">BacF7301_21925</name>
</gene>
<name>A0A6H0KTH3_9BACE</name>
<keyword evidence="2" id="KW-1185">Reference proteome</keyword>
<dbReference type="AlphaFoldDB" id="A0A6H0KTH3"/>
<organism evidence="1 2">
    <name type="scientific">Bacteroides faecium</name>
    <dbReference type="NCBI Taxonomy" id="2715212"/>
    <lineage>
        <taxon>Bacteria</taxon>
        <taxon>Pseudomonadati</taxon>
        <taxon>Bacteroidota</taxon>
        <taxon>Bacteroidia</taxon>
        <taxon>Bacteroidales</taxon>
        <taxon>Bacteroidaceae</taxon>
        <taxon>Bacteroides</taxon>
    </lineage>
</organism>
<dbReference type="RefSeq" id="WP_167966142.1">
    <property type="nucleotide sequence ID" value="NZ_CP050831.1"/>
</dbReference>
<evidence type="ECO:0000313" key="2">
    <source>
        <dbReference type="Proteomes" id="UP000501780"/>
    </source>
</evidence>
<evidence type="ECO:0000313" key="1">
    <source>
        <dbReference type="EMBL" id="QIU96642.1"/>
    </source>
</evidence>
<reference evidence="1 2" key="1">
    <citation type="submission" date="2020-03" db="EMBL/GenBank/DDBJ databases">
        <title>Genomic analysis of Bacteroides faecium CBA7301.</title>
        <authorList>
            <person name="Kim J."/>
            <person name="Roh S.W."/>
        </authorList>
    </citation>
    <scope>NUCLEOTIDE SEQUENCE [LARGE SCALE GENOMIC DNA]</scope>
    <source>
        <strain evidence="1 2">CBA7301</strain>
    </source>
</reference>
<proteinExistence type="predicted"/>
<dbReference type="EMBL" id="CP050831">
    <property type="protein sequence ID" value="QIU96642.1"/>
    <property type="molecule type" value="Genomic_DNA"/>
</dbReference>